<gene>
    <name evidence="2" type="ORF">GY169_07635</name>
</gene>
<accession>A0A6G9RIA7</accession>
<protein>
    <submittedName>
        <fullName evidence="2">Uncharacterized protein</fullName>
    </submittedName>
</protein>
<dbReference type="RefSeq" id="WP_167575393.1">
    <property type="nucleotide sequence ID" value="NZ_CP050321.1"/>
</dbReference>
<evidence type="ECO:0000313" key="2">
    <source>
        <dbReference type="EMBL" id="QIR26696.1"/>
    </source>
</evidence>
<organism evidence="2 3">
    <name type="scientific">Kluyvera genomosp. 3</name>
    <dbReference type="NCBI Taxonomy" id="2774055"/>
    <lineage>
        <taxon>Bacteria</taxon>
        <taxon>Pseudomonadati</taxon>
        <taxon>Pseudomonadota</taxon>
        <taxon>Gammaproteobacteria</taxon>
        <taxon>Enterobacterales</taxon>
        <taxon>Enterobacteriaceae</taxon>
        <taxon>Kluyvera</taxon>
    </lineage>
</organism>
<evidence type="ECO:0000256" key="1">
    <source>
        <dbReference type="SAM" id="Coils"/>
    </source>
</evidence>
<feature type="coiled-coil region" evidence="1">
    <location>
        <begin position="21"/>
        <end position="48"/>
    </location>
</feature>
<keyword evidence="3" id="KW-1185">Reference proteome</keyword>
<evidence type="ECO:0000313" key="3">
    <source>
        <dbReference type="Proteomes" id="UP000503580"/>
    </source>
</evidence>
<keyword evidence="1" id="KW-0175">Coiled coil</keyword>
<dbReference type="KEGG" id="kgn:GY169_07635"/>
<proteinExistence type="predicted"/>
<name>A0A6G9RIA7_9ENTR</name>
<dbReference type="AlphaFoldDB" id="A0A6G9RIA7"/>
<dbReference type="Proteomes" id="UP000503580">
    <property type="component" value="Chromosome"/>
</dbReference>
<sequence length="147" mass="16261">MFNNVKYECFSQYVILNNARVSALADRVEALEEIAAEYEAERYEETHEAMTVAEAKAGKEKHYVNGEGLTPAQVATLNEYAKAQPAPASITGNRDQFDANDAAYSAGFADGEAKEKQRFDDFITKTSNEIKNILKIKNLTSLEGEIA</sequence>
<dbReference type="EMBL" id="CP050321">
    <property type="protein sequence ID" value="QIR26696.1"/>
    <property type="molecule type" value="Genomic_DNA"/>
</dbReference>
<reference evidence="2 3" key="1">
    <citation type="submission" date="2020-02" db="EMBL/GenBank/DDBJ databases">
        <title>Whole genome PO2S7.</title>
        <authorList>
            <person name="Singha K.M."/>
        </authorList>
    </citation>
    <scope>NUCLEOTIDE SEQUENCE [LARGE SCALE GENOMIC DNA]</scope>
    <source>
        <strain evidence="2 3">PO2S7</strain>
    </source>
</reference>